<dbReference type="CDD" id="cd00303">
    <property type="entry name" value="retropepsin_like"/>
    <property type="match status" value="1"/>
</dbReference>
<dbReference type="PANTHER" id="PTHR33067">
    <property type="entry name" value="RNA-DIRECTED DNA POLYMERASE-RELATED"/>
    <property type="match status" value="1"/>
</dbReference>
<dbReference type="OrthoDB" id="1433126at2759"/>
<accession>A0A371FUR6</accession>
<evidence type="ECO:0000313" key="3">
    <source>
        <dbReference type="Proteomes" id="UP000257109"/>
    </source>
</evidence>
<sequence>MKQLATNNLEFQQSVSSSNMQFQQNVTATIQDLKTQIGQLANTVSQLQSAGSSNLPSQTIPNSRGNASVVTLKSGKELPQPTLQQLPRSVEADSRPEKIVPAPFPTQTISARRLESDEELLKMFRKVEINIPLLDAIKQVPKYAKFLKELCVHKWKKMEGNREIGGVVSALTRNEELTIGAQALQKKCKDPGIFSVPCAIGECTFTDAMLDLGASINVMPASIYMSLNFGDLEPTGMTIQLANRSIVQPLGVLEDVLVQVNELIFPADFYVLDMEDETSGKESTLILGRPFLMKAKTKIDVHVGMLSMEFDDTLVQFNIFKAMKHPTEDHSLFGIDLIDELVEEYLQLDDSTNADTNSTSIEPTNKSWPKQPKAEIMSAHLVPSPNQAGQKDPKSLTKKSSSPSPLMELKPLPNHLKYACLDKEQQFPAIIANNLHQEQEDKLLEVLRQHKRAIGWKLSNLPSINPSICMHRILMEEEIKPIRQQ</sequence>
<evidence type="ECO:0008006" key="4">
    <source>
        <dbReference type="Google" id="ProtNLM"/>
    </source>
</evidence>
<protein>
    <recommendedName>
        <fullName evidence="4">Aspartic peptidase DDI1-type domain-containing protein</fullName>
    </recommendedName>
</protein>
<feature type="non-terminal residue" evidence="2">
    <location>
        <position position="1"/>
    </location>
</feature>
<name>A0A371FUR6_MUCPR</name>
<organism evidence="2 3">
    <name type="scientific">Mucuna pruriens</name>
    <name type="common">Velvet bean</name>
    <name type="synonym">Dolichos pruriens</name>
    <dbReference type="NCBI Taxonomy" id="157652"/>
    <lineage>
        <taxon>Eukaryota</taxon>
        <taxon>Viridiplantae</taxon>
        <taxon>Streptophyta</taxon>
        <taxon>Embryophyta</taxon>
        <taxon>Tracheophyta</taxon>
        <taxon>Spermatophyta</taxon>
        <taxon>Magnoliopsida</taxon>
        <taxon>eudicotyledons</taxon>
        <taxon>Gunneridae</taxon>
        <taxon>Pentapetalae</taxon>
        <taxon>rosids</taxon>
        <taxon>fabids</taxon>
        <taxon>Fabales</taxon>
        <taxon>Fabaceae</taxon>
        <taxon>Papilionoideae</taxon>
        <taxon>50 kb inversion clade</taxon>
        <taxon>NPAAA clade</taxon>
        <taxon>indigoferoid/millettioid clade</taxon>
        <taxon>Phaseoleae</taxon>
        <taxon>Mucuna</taxon>
    </lineage>
</organism>
<dbReference type="AlphaFoldDB" id="A0A371FUR6"/>
<dbReference type="Gene3D" id="2.40.70.10">
    <property type="entry name" value="Acid Proteases"/>
    <property type="match status" value="1"/>
</dbReference>
<gene>
    <name evidence="2" type="ORF">CR513_37153</name>
</gene>
<keyword evidence="3" id="KW-1185">Reference proteome</keyword>
<proteinExistence type="predicted"/>
<evidence type="ECO:0000256" key="1">
    <source>
        <dbReference type="SAM" id="MobiDB-lite"/>
    </source>
</evidence>
<dbReference type="InterPro" id="IPR021109">
    <property type="entry name" value="Peptidase_aspartic_dom_sf"/>
</dbReference>
<reference evidence="2" key="1">
    <citation type="submission" date="2018-05" db="EMBL/GenBank/DDBJ databases">
        <title>Draft genome of Mucuna pruriens seed.</title>
        <authorList>
            <person name="Nnadi N.E."/>
            <person name="Vos R."/>
            <person name="Hasami M.H."/>
            <person name="Devisetty U.K."/>
            <person name="Aguiy J.C."/>
        </authorList>
    </citation>
    <scope>NUCLEOTIDE SEQUENCE [LARGE SCALE GENOMIC DNA]</scope>
    <source>
        <strain evidence="2">JCA_2017</strain>
    </source>
</reference>
<feature type="region of interest" description="Disordered" evidence="1">
    <location>
        <begin position="382"/>
        <end position="408"/>
    </location>
</feature>
<dbReference type="PANTHER" id="PTHR33067:SF15">
    <property type="entry name" value="RNA-DIRECTED DNA POLYMERASE"/>
    <property type="match status" value="1"/>
</dbReference>
<dbReference type="EMBL" id="QJKJ01007747">
    <property type="protein sequence ID" value="RDX82095.1"/>
    <property type="molecule type" value="Genomic_DNA"/>
</dbReference>
<evidence type="ECO:0000313" key="2">
    <source>
        <dbReference type="EMBL" id="RDX82095.1"/>
    </source>
</evidence>
<dbReference type="Proteomes" id="UP000257109">
    <property type="component" value="Unassembled WGS sequence"/>
</dbReference>
<comment type="caution">
    <text evidence="2">The sequence shown here is derived from an EMBL/GenBank/DDBJ whole genome shotgun (WGS) entry which is preliminary data.</text>
</comment>